<dbReference type="Proteomes" id="UP000298652">
    <property type="component" value="Chromosome 3"/>
</dbReference>
<dbReference type="PANTHER" id="PTHR32099">
    <property type="entry name" value="CYSTEINE-RICH REPEAT SECRETORY PROTEIN"/>
    <property type="match status" value="1"/>
</dbReference>
<dbReference type="EMBL" id="CM016554">
    <property type="protein sequence ID" value="TKW27068.1"/>
    <property type="molecule type" value="Genomic_DNA"/>
</dbReference>
<protein>
    <recommendedName>
        <fullName evidence="4">Gnk2-homologous domain-containing protein</fullName>
    </recommendedName>
</protein>
<evidence type="ECO:0000313" key="5">
    <source>
        <dbReference type="EMBL" id="TKW27068.1"/>
    </source>
</evidence>
<sequence>MASPTLPALLLAFLFLVVAAAPGAGAFDEHVEGDGRFLLLDCGDGSGTASKNSSANVADLLAALPSAATPEGSAVLSRGGAFARGVCIGNDSSPEDCRACLAAAARNITGGCGGPTGRRGGAWSDGCFLAYYADAAAARDGDDDRRKVLCDGDIPRSYLDDGDRGRLFVDSYYYSTYPDPTFFWLLADLAQRAADEPTRTLAAGEQRSDYNHGMTVRALAQCTGDDRADCLRCLKGSAYQAALSCGGAGAGWLRGGRVLSYGCYMRFEVSYRCGNPVQPDNGKASSRWGDCSSASAPATASGGGALLRWLAGGLVAAVLLCGLRGM</sequence>
<dbReference type="Gene3D" id="3.30.430.20">
    <property type="entry name" value="Gnk2 domain, C-X8-C-X2-C motif"/>
    <property type="match status" value="2"/>
</dbReference>
<evidence type="ECO:0000256" key="1">
    <source>
        <dbReference type="ARBA" id="ARBA00022729"/>
    </source>
</evidence>
<keyword evidence="6" id="KW-1185">Reference proteome</keyword>
<evidence type="ECO:0000256" key="3">
    <source>
        <dbReference type="SAM" id="SignalP"/>
    </source>
</evidence>
<gene>
    <name evidence="5" type="ORF">SEVIR_3G233300v2</name>
</gene>
<dbReference type="Gramene" id="TKW27068">
    <property type="protein sequence ID" value="TKW27068"/>
    <property type="gene ID" value="SEVIR_3G233300v2"/>
</dbReference>
<organism evidence="5 6">
    <name type="scientific">Setaria viridis</name>
    <name type="common">Green bristlegrass</name>
    <name type="synonym">Setaria italica subsp. viridis</name>
    <dbReference type="NCBI Taxonomy" id="4556"/>
    <lineage>
        <taxon>Eukaryota</taxon>
        <taxon>Viridiplantae</taxon>
        <taxon>Streptophyta</taxon>
        <taxon>Embryophyta</taxon>
        <taxon>Tracheophyta</taxon>
        <taxon>Spermatophyta</taxon>
        <taxon>Magnoliopsida</taxon>
        <taxon>Liliopsida</taxon>
        <taxon>Poales</taxon>
        <taxon>Poaceae</taxon>
        <taxon>PACMAD clade</taxon>
        <taxon>Panicoideae</taxon>
        <taxon>Panicodae</taxon>
        <taxon>Paniceae</taxon>
        <taxon>Cenchrinae</taxon>
        <taxon>Setaria</taxon>
    </lineage>
</organism>
<accession>A0A4U6VCP0</accession>
<keyword evidence="1 3" id="KW-0732">Signal</keyword>
<feature type="signal peptide" evidence="3">
    <location>
        <begin position="1"/>
        <end position="20"/>
    </location>
</feature>
<dbReference type="PANTHER" id="PTHR32099:SF104">
    <property type="entry name" value="OS01G0774133 PROTEIN"/>
    <property type="match status" value="1"/>
</dbReference>
<keyword evidence="2" id="KW-0677">Repeat</keyword>
<dbReference type="InterPro" id="IPR038408">
    <property type="entry name" value="GNK2_sf"/>
</dbReference>
<evidence type="ECO:0000259" key="4">
    <source>
        <dbReference type="PROSITE" id="PS51473"/>
    </source>
</evidence>
<feature type="domain" description="Gnk2-homologous" evidence="4">
    <location>
        <begin position="160"/>
        <end position="272"/>
    </location>
</feature>
<feature type="chain" id="PRO_5020794097" description="Gnk2-homologous domain-containing protein" evidence="3">
    <location>
        <begin position="21"/>
        <end position="326"/>
    </location>
</feature>
<dbReference type="Pfam" id="PF01657">
    <property type="entry name" value="Stress-antifung"/>
    <property type="match status" value="1"/>
</dbReference>
<feature type="domain" description="Gnk2-homologous" evidence="4">
    <location>
        <begin position="35"/>
        <end position="136"/>
    </location>
</feature>
<proteinExistence type="predicted"/>
<reference evidence="5" key="1">
    <citation type="submission" date="2019-03" db="EMBL/GenBank/DDBJ databases">
        <title>WGS assembly of Setaria viridis.</title>
        <authorList>
            <person name="Huang P."/>
            <person name="Jenkins J."/>
            <person name="Grimwood J."/>
            <person name="Barry K."/>
            <person name="Healey A."/>
            <person name="Mamidi S."/>
            <person name="Sreedasyam A."/>
            <person name="Shu S."/>
            <person name="Feldman M."/>
            <person name="Wu J."/>
            <person name="Yu Y."/>
            <person name="Chen C."/>
            <person name="Johnson J."/>
            <person name="Rokhsar D."/>
            <person name="Baxter I."/>
            <person name="Schmutz J."/>
            <person name="Brutnell T."/>
            <person name="Kellogg E."/>
        </authorList>
    </citation>
    <scope>NUCLEOTIDE SEQUENCE [LARGE SCALE GENOMIC DNA]</scope>
</reference>
<dbReference type="PROSITE" id="PS51473">
    <property type="entry name" value="GNK2"/>
    <property type="match status" value="2"/>
</dbReference>
<dbReference type="CDD" id="cd23509">
    <property type="entry name" value="Gnk2-like"/>
    <property type="match status" value="1"/>
</dbReference>
<evidence type="ECO:0000313" key="6">
    <source>
        <dbReference type="Proteomes" id="UP000298652"/>
    </source>
</evidence>
<evidence type="ECO:0000256" key="2">
    <source>
        <dbReference type="ARBA" id="ARBA00022737"/>
    </source>
</evidence>
<name>A0A4U6VCP0_SETVI</name>
<dbReference type="InterPro" id="IPR002902">
    <property type="entry name" value="GNK2"/>
</dbReference>
<dbReference type="AlphaFoldDB" id="A0A4U6VCP0"/>
<dbReference type="OMA" id="RNITGGC"/>